<dbReference type="InterPro" id="IPR018531">
    <property type="entry name" value="DUF1993"/>
</dbReference>
<name>A0A024HGC1_PSEKB</name>
<dbReference type="Pfam" id="PF09351">
    <property type="entry name" value="DUF1993"/>
    <property type="match status" value="1"/>
</dbReference>
<dbReference type="KEGG" id="pkc:PKB_2604"/>
<protein>
    <recommendedName>
        <fullName evidence="3">DUF1993 domain-containing protein</fullName>
    </recommendedName>
</protein>
<reference evidence="1 2" key="1">
    <citation type="submission" date="2013-03" db="EMBL/GenBank/DDBJ databases">
        <authorList>
            <person name="Linke B."/>
        </authorList>
    </citation>
    <scope>NUCLEOTIDE SEQUENCE [LARGE SCALE GENOMIC DNA]</scope>
    <source>
        <strain evidence="1 2">B13</strain>
    </source>
</reference>
<dbReference type="AlphaFoldDB" id="A0A024HGC1"/>
<accession>A0A024HGC1</accession>
<dbReference type="RefSeq" id="WP_043252242.1">
    <property type="nucleotide sequence ID" value="NZ_HG322950.1"/>
</dbReference>
<keyword evidence="2" id="KW-1185">Reference proteome</keyword>
<dbReference type="STRING" id="1301098.PKB_2604"/>
<organism evidence="1 2">
    <name type="scientific">Pseudomonas knackmussii (strain DSM 6978 / CCUG 54928 / LMG 23759 / B13)</name>
    <dbReference type="NCBI Taxonomy" id="1301098"/>
    <lineage>
        <taxon>Bacteria</taxon>
        <taxon>Pseudomonadati</taxon>
        <taxon>Pseudomonadota</taxon>
        <taxon>Gammaproteobacteria</taxon>
        <taxon>Pseudomonadales</taxon>
        <taxon>Pseudomonadaceae</taxon>
        <taxon>Pseudomonas</taxon>
    </lineage>
</organism>
<dbReference type="eggNOG" id="COG3812">
    <property type="taxonomic scope" value="Bacteria"/>
</dbReference>
<dbReference type="PANTHER" id="PTHR36922">
    <property type="entry name" value="BLL2446 PROTEIN"/>
    <property type="match status" value="1"/>
</dbReference>
<dbReference type="Proteomes" id="UP000025241">
    <property type="component" value="Chromosome I"/>
</dbReference>
<dbReference type="InterPro" id="IPR034660">
    <property type="entry name" value="DinB/YfiT-like"/>
</dbReference>
<evidence type="ECO:0000313" key="2">
    <source>
        <dbReference type="Proteomes" id="UP000025241"/>
    </source>
</evidence>
<evidence type="ECO:0008006" key="3">
    <source>
        <dbReference type="Google" id="ProtNLM"/>
    </source>
</evidence>
<evidence type="ECO:0000313" key="1">
    <source>
        <dbReference type="EMBL" id="CDF83951.1"/>
    </source>
</evidence>
<proteinExistence type="predicted"/>
<dbReference type="Gene3D" id="1.20.120.450">
    <property type="entry name" value="dinb family like domain"/>
    <property type="match status" value="1"/>
</dbReference>
<dbReference type="EMBL" id="HG322950">
    <property type="protein sequence ID" value="CDF83951.1"/>
    <property type="molecule type" value="Genomic_DNA"/>
</dbReference>
<dbReference type="HOGENOM" id="CLU_090929_1_0_6"/>
<reference evidence="1 2" key="2">
    <citation type="submission" date="2014-05" db="EMBL/GenBank/DDBJ databases">
        <title>Genome sequence of the 3-chlorobenzoate degrading bacterium Pseudomonas knackmussii B13 shows multiple evidence for horizontal gene transfer.</title>
        <authorList>
            <person name="Miyazaki R."/>
            <person name="Bertelli C."/>
            <person name="Falquet L."/>
            <person name="Robinson-Rechavi M."/>
            <person name="Gharib W."/>
            <person name="Roy S."/>
            <person name="Van der Meer J.R."/>
        </authorList>
    </citation>
    <scope>NUCLEOTIDE SEQUENCE [LARGE SCALE GENOMIC DNA]</scope>
    <source>
        <strain evidence="1 2">B13</strain>
    </source>
</reference>
<dbReference type="PANTHER" id="PTHR36922:SF1">
    <property type="entry name" value="DUF1993 DOMAIN-CONTAINING PROTEIN"/>
    <property type="match status" value="1"/>
</dbReference>
<dbReference type="SUPFAM" id="SSF109854">
    <property type="entry name" value="DinB/YfiT-like putative metalloenzymes"/>
    <property type="match status" value="1"/>
</dbReference>
<dbReference type="PATRIC" id="fig|1301098.3.peg.2611"/>
<gene>
    <name evidence="1" type="ORF">PKB_2604</name>
</gene>
<dbReference type="OrthoDB" id="338237at2"/>
<sequence>MSLSIYQISVPVFIRMLGNLSAILAKAEAHAQAKNIDPSVFLNARLAPDMFALTRQVQIACDAAKGCGARLAGVDIPSFADEEKSFADLQARIAKTVDFLKGLKPEQFEGAENRDITIKTPSRELHFKGLDFLLHFANANFYFHVTTTYAILRHNGVEVGKMDFLGAA</sequence>